<proteinExistence type="predicted"/>
<evidence type="ECO:0000313" key="2">
    <source>
        <dbReference type="Proteomes" id="UP000000466"/>
    </source>
</evidence>
<dbReference type="STRING" id="1117647.M5M_04480"/>
<accession>K4KJD3</accession>
<reference evidence="1 2" key="1">
    <citation type="journal article" date="2013" name="Genome Announc.">
        <title>Complete genome sequence of Simiduia agarivorans SA1(T), a marine bacterium able to degrade a variety of polysaccharides.</title>
        <authorList>
            <person name="Lin S.Y."/>
            <person name="Shieh W.Y."/>
            <person name="Chen J.S."/>
            <person name="Tang S.L."/>
        </authorList>
    </citation>
    <scope>NUCLEOTIDE SEQUENCE [LARGE SCALE GENOMIC DNA]</scope>
    <source>
        <strain evidence="2">DSM 21679 / JCM 13881 / BCRC 17597 / SA1</strain>
    </source>
</reference>
<dbReference type="HOGENOM" id="CLU_104554_0_0_6"/>
<organism evidence="1 2">
    <name type="scientific">Simiduia agarivorans (strain DSM 21679 / JCM 13881 / BCRC 17597 / SA1)</name>
    <dbReference type="NCBI Taxonomy" id="1117647"/>
    <lineage>
        <taxon>Bacteria</taxon>
        <taxon>Pseudomonadati</taxon>
        <taxon>Pseudomonadota</taxon>
        <taxon>Gammaproteobacteria</taxon>
        <taxon>Cellvibrionales</taxon>
        <taxon>Cellvibrionaceae</taxon>
        <taxon>Simiduia</taxon>
    </lineage>
</organism>
<sequence length="190" mass="20270">MLAHFEISEEDAESEVVLDTTPRISIERLTEKGYYLDAVKLMAHALPKREAVWWACLAARAVQTPETDENNQQALLAAEAWAKKPTEANRLRAKMLGEKTKFRTPSSWAATAASWSAGSMAGDGEPAISPPEYLYAHAVAGAVCLAAVAKDEDAPENAYKTFLAQGINIACGGNGIAPVSTSIKEAVAHG</sequence>
<dbReference type="Proteomes" id="UP000000466">
    <property type="component" value="Chromosome"/>
</dbReference>
<gene>
    <name evidence="1" type="ordered locus">M5M_04480</name>
</gene>
<dbReference type="AlphaFoldDB" id="K4KJD3"/>
<dbReference type="InterPro" id="IPR053855">
    <property type="entry name" value="DUF6931"/>
</dbReference>
<dbReference type="EMBL" id="CP003746">
    <property type="protein sequence ID" value="AFU98103.1"/>
    <property type="molecule type" value="Genomic_DNA"/>
</dbReference>
<dbReference type="eggNOG" id="COG1716">
    <property type="taxonomic scope" value="Bacteria"/>
</dbReference>
<protein>
    <submittedName>
        <fullName evidence="1">Secreted protein</fullName>
    </submittedName>
</protein>
<dbReference type="KEGG" id="saga:M5M_04480"/>
<keyword evidence="2" id="KW-1185">Reference proteome</keyword>
<evidence type="ECO:0000313" key="1">
    <source>
        <dbReference type="EMBL" id="AFU98103.1"/>
    </source>
</evidence>
<dbReference type="Pfam" id="PF22011">
    <property type="entry name" value="DUF6931"/>
    <property type="match status" value="1"/>
</dbReference>
<name>K4KJD3_SIMAS</name>